<reference evidence="5 6" key="1">
    <citation type="submission" date="2016-06" db="EMBL/GenBank/DDBJ databases">
        <title>Four novel species of enterococci isolated from chicken manure.</title>
        <authorList>
            <person name="Van Tyne D."/>
        </authorList>
    </citation>
    <scope>NUCLEOTIDE SEQUENCE [LARGE SCALE GENOMIC DNA]</scope>
    <source>
        <strain evidence="5 6">CU12B</strain>
    </source>
</reference>
<feature type="region of interest" description="Disordered" evidence="3">
    <location>
        <begin position="218"/>
        <end position="249"/>
    </location>
</feature>
<protein>
    <recommendedName>
        <fullName evidence="4">Mannosyl-glycoprotein endo-beta-N-acetylglucosamidase-like domain-containing protein</fullName>
    </recommendedName>
</protein>
<dbReference type="SMART" id="SM00047">
    <property type="entry name" value="LYZ2"/>
    <property type="match status" value="1"/>
</dbReference>
<dbReference type="EMBL" id="MAEL01000038">
    <property type="protein sequence ID" value="KAF1303757.1"/>
    <property type="molecule type" value="Genomic_DNA"/>
</dbReference>
<proteinExistence type="inferred from homology"/>
<evidence type="ECO:0000259" key="4">
    <source>
        <dbReference type="SMART" id="SM00047"/>
    </source>
</evidence>
<evidence type="ECO:0000256" key="3">
    <source>
        <dbReference type="SAM" id="MobiDB-lite"/>
    </source>
</evidence>
<comment type="similarity">
    <text evidence="1">Belongs to the glycosyl hydrolase 73 family.</text>
</comment>
<feature type="compositionally biased region" description="Polar residues" evidence="3">
    <location>
        <begin position="218"/>
        <end position="228"/>
    </location>
</feature>
<evidence type="ECO:0000313" key="5">
    <source>
        <dbReference type="EMBL" id="KAF1303757.1"/>
    </source>
</evidence>
<evidence type="ECO:0000256" key="1">
    <source>
        <dbReference type="ARBA" id="ARBA00010266"/>
    </source>
</evidence>
<accession>A0ABQ6YZF9</accession>
<keyword evidence="6" id="KW-1185">Reference proteome</keyword>
<name>A0ABQ6YZF9_9ENTE</name>
<dbReference type="PANTHER" id="PTHR33308:SF9">
    <property type="entry name" value="PEPTIDOGLYCAN HYDROLASE FLGJ"/>
    <property type="match status" value="1"/>
</dbReference>
<dbReference type="Gene3D" id="4.10.80.30">
    <property type="entry name" value="DNA polymerase, domain 6"/>
    <property type="match status" value="1"/>
</dbReference>
<comment type="caution">
    <text evidence="5">The sequence shown here is derived from an EMBL/GenBank/DDBJ whole genome shotgun (WGS) entry which is preliminary data.</text>
</comment>
<gene>
    <name evidence="5" type="ORF">BAU17_11260</name>
</gene>
<keyword evidence="2" id="KW-0378">Hydrolase</keyword>
<dbReference type="Proteomes" id="UP000782705">
    <property type="component" value="Unassembled WGS sequence"/>
</dbReference>
<dbReference type="Gene3D" id="1.10.530.10">
    <property type="match status" value="1"/>
</dbReference>
<dbReference type="InterPro" id="IPR051056">
    <property type="entry name" value="Glycosyl_Hydrolase_73"/>
</dbReference>
<feature type="domain" description="Mannosyl-glycoprotein endo-beta-N-acetylglucosamidase-like" evidence="4">
    <location>
        <begin position="262"/>
        <end position="423"/>
    </location>
</feature>
<dbReference type="Pfam" id="PF01832">
    <property type="entry name" value="Glucosaminidase"/>
    <property type="match status" value="1"/>
</dbReference>
<evidence type="ECO:0000256" key="2">
    <source>
        <dbReference type="ARBA" id="ARBA00022801"/>
    </source>
</evidence>
<dbReference type="InterPro" id="IPR002901">
    <property type="entry name" value="MGlyc_endo_b_GlcNAc-like_dom"/>
</dbReference>
<evidence type="ECO:0000313" key="6">
    <source>
        <dbReference type="Proteomes" id="UP000782705"/>
    </source>
</evidence>
<dbReference type="PANTHER" id="PTHR33308">
    <property type="entry name" value="PEPTIDOGLYCAN HYDROLASE FLGJ"/>
    <property type="match status" value="1"/>
</dbReference>
<organism evidence="5 6">
    <name type="scientific">Candidatus Enterococcus willemsii</name>
    <dbReference type="NCBI Taxonomy" id="1857215"/>
    <lineage>
        <taxon>Bacteria</taxon>
        <taxon>Bacillati</taxon>
        <taxon>Bacillota</taxon>
        <taxon>Bacilli</taxon>
        <taxon>Lactobacillales</taxon>
        <taxon>Enterococcaceae</taxon>
        <taxon>Enterococcus</taxon>
    </lineage>
</organism>
<sequence>MSRGRTNVVKQRFVKASLVIGLSSLFWGTPHYIQAAEQAEYVSITDQSFKIYKDIGQTEDTATTITVNQTFRVEDIHEKGIVTYLGIHDVDGLVGYIDASDTTQAVGPEGTEKIIRQYVKIDESRERYKDFDWSILGDTEEFIGQTFRAKAIYHHFNGDAYLSLYDNQDEWIGYVEESATSDSNRQAYLQLEEAETTSSEPEKKVTQATQPTIATNRGTMTENQSSTDTNKHFIQGTSDTTRSRVSEKKAVRQVAATQQSGKKTWTNHSTFIEAIAPEAQALAAEYGLYPSVMIAQATLESGFGESLLAKEANNLFGIKYTSGDAGRFEPYNIPSDEVINGVRMTLPATFRKYETLSDSLLDNAKLLANGLSGNSTFYQGAWRKNAKTYQEATRSLTGKYATDPEYDIKLNRVIETWNLTQYD</sequence>